<organism evidence="1 2">
    <name type="scientific">Folsomia candida</name>
    <name type="common">Springtail</name>
    <dbReference type="NCBI Taxonomy" id="158441"/>
    <lineage>
        <taxon>Eukaryota</taxon>
        <taxon>Metazoa</taxon>
        <taxon>Ecdysozoa</taxon>
        <taxon>Arthropoda</taxon>
        <taxon>Hexapoda</taxon>
        <taxon>Collembola</taxon>
        <taxon>Entomobryomorpha</taxon>
        <taxon>Isotomoidea</taxon>
        <taxon>Isotomidae</taxon>
        <taxon>Proisotominae</taxon>
        <taxon>Folsomia</taxon>
    </lineage>
</organism>
<dbReference type="Proteomes" id="UP000198287">
    <property type="component" value="Unassembled WGS sequence"/>
</dbReference>
<proteinExistence type="predicted"/>
<dbReference type="AlphaFoldDB" id="A0A226DBM3"/>
<gene>
    <name evidence="1" type="ORF">Fcan01_23150</name>
</gene>
<reference evidence="1 2" key="1">
    <citation type="submission" date="2015-12" db="EMBL/GenBank/DDBJ databases">
        <title>The genome of Folsomia candida.</title>
        <authorList>
            <person name="Faddeeva A."/>
            <person name="Derks M.F."/>
            <person name="Anvar Y."/>
            <person name="Smit S."/>
            <person name="Van Straalen N."/>
            <person name="Roelofs D."/>
        </authorList>
    </citation>
    <scope>NUCLEOTIDE SEQUENCE [LARGE SCALE GENOMIC DNA]</scope>
    <source>
        <strain evidence="1 2">VU population</strain>
        <tissue evidence="1">Whole body</tissue>
    </source>
</reference>
<protein>
    <submittedName>
        <fullName evidence="1">Uncharacterized protein</fullName>
    </submittedName>
</protein>
<name>A0A226DBM3_FOLCA</name>
<keyword evidence="2" id="KW-1185">Reference proteome</keyword>
<evidence type="ECO:0000313" key="1">
    <source>
        <dbReference type="EMBL" id="OXA42127.1"/>
    </source>
</evidence>
<sequence length="129" mass="14358">MVFGVPTIEIITLFVVINFYQEIPLPGFLAFPVHGMNTTMCNIVAFTLASLVHNVSERTLIALKNRIVTINLSRGRKGSIINRKLKVYSVLKVKFGSNYIDRGTPLVIQNFCINQTMSLTLVKANKMAG</sequence>
<comment type="caution">
    <text evidence="1">The sequence shown here is derived from an EMBL/GenBank/DDBJ whole genome shotgun (WGS) entry which is preliminary data.</text>
</comment>
<accession>A0A226DBM3</accession>
<evidence type="ECO:0000313" key="2">
    <source>
        <dbReference type="Proteomes" id="UP000198287"/>
    </source>
</evidence>
<dbReference type="EMBL" id="LNIX01000027">
    <property type="protein sequence ID" value="OXA42127.1"/>
    <property type="molecule type" value="Genomic_DNA"/>
</dbReference>